<evidence type="ECO:0000256" key="1">
    <source>
        <dbReference type="SAM" id="MobiDB-lite"/>
    </source>
</evidence>
<dbReference type="AlphaFoldDB" id="A0A6J4ILD2"/>
<proteinExistence type="predicted"/>
<gene>
    <name evidence="2" type="ORF">AVDCRST_MAG57-2237</name>
</gene>
<accession>A0A6J4ILD2</accession>
<reference evidence="2" key="1">
    <citation type="submission" date="2020-02" db="EMBL/GenBank/DDBJ databases">
        <authorList>
            <person name="Meier V. D."/>
        </authorList>
    </citation>
    <scope>NUCLEOTIDE SEQUENCE</scope>
    <source>
        <strain evidence="2">AVDCRST_MAG57</strain>
    </source>
</reference>
<protein>
    <submittedName>
        <fullName evidence="2">Uncharacterized protein</fullName>
    </submittedName>
</protein>
<sequence>CVPRARSPCGSRGDGDARSRASPDGIRGSAWTECSPTSTAPRRRARCPARPPA</sequence>
<evidence type="ECO:0000313" key="2">
    <source>
        <dbReference type="EMBL" id="CAA9253861.1"/>
    </source>
</evidence>
<dbReference type="EMBL" id="CADCTI010000184">
    <property type="protein sequence ID" value="CAA9253861.1"/>
    <property type="molecule type" value="Genomic_DNA"/>
</dbReference>
<feature type="non-terminal residue" evidence="2">
    <location>
        <position position="53"/>
    </location>
</feature>
<feature type="non-terminal residue" evidence="2">
    <location>
        <position position="1"/>
    </location>
</feature>
<organism evidence="2">
    <name type="scientific">uncultured Blastococcus sp</name>
    <dbReference type="NCBI Taxonomy" id="217144"/>
    <lineage>
        <taxon>Bacteria</taxon>
        <taxon>Bacillati</taxon>
        <taxon>Actinomycetota</taxon>
        <taxon>Actinomycetes</taxon>
        <taxon>Geodermatophilales</taxon>
        <taxon>Geodermatophilaceae</taxon>
        <taxon>Blastococcus</taxon>
        <taxon>environmental samples</taxon>
    </lineage>
</organism>
<name>A0A6J4ILD2_9ACTN</name>
<feature type="region of interest" description="Disordered" evidence="1">
    <location>
        <begin position="1"/>
        <end position="53"/>
    </location>
</feature>